<comment type="cofactor">
    <cofactor evidence="2">
        <name>NADP(+)</name>
        <dbReference type="ChEBI" id="CHEBI:58349"/>
    </cofactor>
</comment>
<evidence type="ECO:0000256" key="6">
    <source>
        <dbReference type="ARBA" id="ARBA00059383"/>
    </source>
</evidence>
<feature type="domain" description="NAD(P)-binding" evidence="7">
    <location>
        <begin position="7"/>
        <end position="315"/>
    </location>
</feature>
<reference evidence="8 9" key="1">
    <citation type="journal article" date="2011" name="J. Bacteriol.">
        <title>Genome sequence of Chthoniobacter flavus Ellin428, an aerobic heterotrophic soil bacterium.</title>
        <authorList>
            <person name="Kant R."/>
            <person name="van Passel M.W."/>
            <person name="Palva A."/>
            <person name="Lucas S."/>
            <person name="Lapidus A."/>
            <person name="Glavina Del Rio T."/>
            <person name="Dalin E."/>
            <person name="Tice H."/>
            <person name="Bruce D."/>
            <person name="Goodwin L."/>
            <person name="Pitluck S."/>
            <person name="Larimer F.W."/>
            <person name="Land M.L."/>
            <person name="Hauser L."/>
            <person name="Sangwan P."/>
            <person name="de Vos W.M."/>
            <person name="Janssen P.H."/>
            <person name="Smidt H."/>
        </authorList>
    </citation>
    <scope>NUCLEOTIDE SEQUENCE [LARGE SCALE GENOMIC DNA]</scope>
    <source>
        <strain evidence="8 9">Ellin428</strain>
    </source>
</reference>
<dbReference type="Gene3D" id="3.90.25.10">
    <property type="entry name" value="UDP-galactose 4-epimerase, domain 1"/>
    <property type="match status" value="1"/>
</dbReference>
<keyword evidence="9" id="KW-1185">Reference proteome</keyword>
<comment type="caution">
    <text evidence="8">The sequence shown here is derived from an EMBL/GenBank/DDBJ whole genome shotgun (WGS) entry which is preliminary data.</text>
</comment>
<keyword evidence="5" id="KW-0456">Lyase</keyword>
<dbReference type="GO" id="GO:0042351">
    <property type="term" value="P:'de novo' GDP-L-fucose biosynthetic process"/>
    <property type="evidence" value="ECO:0007669"/>
    <property type="project" value="TreeGrafter"/>
</dbReference>
<dbReference type="Gene3D" id="3.40.50.720">
    <property type="entry name" value="NAD(P)-binding Rossmann-like Domain"/>
    <property type="match status" value="1"/>
</dbReference>
<accession>B4D1I8</accession>
<dbReference type="eggNOG" id="COG1089">
    <property type="taxonomic scope" value="Bacteria"/>
</dbReference>
<evidence type="ECO:0000256" key="1">
    <source>
        <dbReference type="ARBA" id="ARBA00000188"/>
    </source>
</evidence>
<dbReference type="EC" id="4.2.1.47" evidence="4"/>
<evidence type="ECO:0000256" key="5">
    <source>
        <dbReference type="ARBA" id="ARBA00023239"/>
    </source>
</evidence>
<comment type="similarity">
    <text evidence="3">Belongs to the NAD(P)-dependent epimerase/dehydratase family. GDP-mannose 4,6-dehydratase subfamily.</text>
</comment>
<sequence length="329" mass="36947">MSRRVAFVTGITGQDGSYLAELLLEKDYEVHGMVRRAALEAPEQRLGRIRHLLNDIELHAASLDSFASLFKVVNRIRPTECYHLAASSFVSYSFEEEFETLHANVGSTHYLLSAVHDCAPACRVYFAGTSEMFGAARETPQHECTAFVPRSIYGISKVASFDLVRNYRTRYHLHASSGILYNHESPRRSPEFVTQKIVTGAARIRAGLASELRLGNLEARRDWGHAADYVRAMWLMLQQEVPSDFVIATGVTHTVREFCERAFARAGLDAQEHIVSDNRFFRESEEQELRGDASRARQILGWQPSYDFEALVNEMTDAALAATGEVVAP</sequence>
<dbReference type="STRING" id="497964.CfE428DRAFT_2776"/>
<dbReference type="AlphaFoldDB" id="B4D1I8"/>
<evidence type="ECO:0000313" key="8">
    <source>
        <dbReference type="EMBL" id="EDY19600.1"/>
    </source>
</evidence>
<dbReference type="Pfam" id="PF16363">
    <property type="entry name" value="GDP_Man_Dehyd"/>
    <property type="match status" value="1"/>
</dbReference>
<proteinExistence type="inferred from homology"/>
<evidence type="ECO:0000259" key="7">
    <source>
        <dbReference type="Pfam" id="PF16363"/>
    </source>
</evidence>
<dbReference type="SUPFAM" id="SSF51735">
    <property type="entry name" value="NAD(P)-binding Rossmann-fold domains"/>
    <property type="match status" value="1"/>
</dbReference>
<protein>
    <recommendedName>
        <fullName evidence="4">GDP-mannose 4,6-dehydratase</fullName>
        <ecNumber evidence="4">4.2.1.47</ecNumber>
    </recommendedName>
</protein>
<dbReference type="InterPro" id="IPR016040">
    <property type="entry name" value="NAD(P)-bd_dom"/>
</dbReference>
<dbReference type="PANTHER" id="PTHR43715">
    <property type="entry name" value="GDP-MANNOSE 4,6-DEHYDRATASE"/>
    <property type="match status" value="1"/>
</dbReference>
<dbReference type="InParanoid" id="B4D1I8"/>
<dbReference type="PANTHER" id="PTHR43715:SF1">
    <property type="entry name" value="GDP-MANNOSE 4,6 DEHYDRATASE"/>
    <property type="match status" value="1"/>
</dbReference>
<gene>
    <name evidence="8" type="ORF">CfE428DRAFT_2776</name>
</gene>
<evidence type="ECO:0000313" key="9">
    <source>
        <dbReference type="Proteomes" id="UP000005824"/>
    </source>
</evidence>
<comment type="function">
    <text evidence="6">Catalyzes the conversion of GDP-D-mannose to GDP-4-dehydro-6-deoxy-D-mannose.</text>
</comment>
<comment type="catalytic activity">
    <reaction evidence="1">
        <text>GDP-alpha-D-mannose = GDP-4-dehydro-alpha-D-rhamnose + H2O</text>
        <dbReference type="Rhea" id="RHEA:23820"/>
        <dbReference type="ChEBI" id="CHEBI:15377"/>
        <dbReference type="ChEBI" id="CHEBI:57527"/>
        <dbReference type="ChEBI" id="CHEBI:57964"/>
        <dbReference type="EC" id="4.2.1.47"/>
    </reaction>
</comment>
<name>B4D1I8_9BACT</name>
<dbReference type="RefSeq" id="WP_006980101.1">
    <property type="nucleotide sequence ID" value="NZ_ABVL01000007.1"/>
</dbReference>
<evidence type="ECO:0000256" key="3">
    <source>
        <dbReference type="ARBA" id="ARBA00009263"/>
    </source>
</evidence>
<dbReference type="InterPro" id="IPR036291">
    <property type="entry name" value="NAD(P)-bd_dom_sf"/>
</dbReference>
<organism evidence="8 9">
    <name type="scientific">Chthoniobacter flavus Ellin428</name>
    <dbReference type="NCBI Taxonomy" id="497964"/>
    <lineage>
        <taxon>Bacteria</taxon>
        <taxon>Pseudomonadati</taxon>
        <taxon>Verrucomicrobiota</taxon>
        <taxon>Spartobacteria</taxon>
        <taxon>Chthoniobacterales</taxon>
        <taxon>Chthoniobacteraceae</taxon>
        <taxon>Chthoniobacter</taxon>
    </lineage>
</organism>
<dbReference type="FunFam" id="3.40.50.720:FF:000924">
    <property type="entry name" value="GDP-mannose 4,6 dehydratase"/>
    <property type="match status" value="1"/>
</dbReference>
<dbReference type="InterPro" id="IPR006368">
    <property type="entry name" value="GDP_Man_deHydtase"/>
</dbReference>
<dbReference type="GO" id="GO:0008446">
    <property type="term" value="F:GDP-mannose 4,6-dehydratase activity"/>
    <property type="evidence" value="ECO:0007669"/>
    <property type="project" value="UniProtKB-EC"/>
</dbReference>
<evidence type="ECO:0000256" key="2">
    <source>
        <dbReference type="ARBA" id="ARBA00001937"/>
    </source>
</evidence>
<dbReference type="CDD" id="cd05260">
    <property type="entry name" value="GDP_MD_SDR_e"/>
    <property type="match status" value="1"/>
</dbReference>
<dbReference type="EMBL" id="ABVL01000007">
    <property type="protein sequence ID" value="EDY19600.1"/>
    <property type="molecule type" value="Genomic_DNA"/>
</dbReference>
<evidence type="ECO:0000256" key="4">
    <source>
        <dbReference type="ARBA" id="ARBA00011989"/>
    </source>
</evidence>
<dbReference type="Proteomes" id="UP000005824">
    <property type="component" value="Unassembled WGS sequence"/>
</dbReference>